<name>A0A7X0LL38_9BACT</name>
<dbReference type="RefSeq" id="WP_184677161.1">
    <property type="nucleotide sequence ID" value="NZ_JACHGY010000001.1"/>
</dbReference>
<dbReference type="AlphaFoldDB" id="A0A7X0LL38"/>
<reference evidence="1 2" key="1">
    <citation type="submission" date="2020-08" db="EMBL/GenBank/DDBJ databases">
        <title>Genomic Encyclopedia of Type Strains, Phase IV (KMG-IV): sequencing the most valuable type-strain genomes for metagenomic binning, comparative biology and taxonomic classification.</title>
        <authorList>
            <person name="Goeker M."/>
        </authorList>
    </citation>
    <scope>NUCLEOTIDE SEQUENCE [LARGE SCALE GENOMIC DNA]</scope>
    <source>
        <strain evidence="1 2">DSM 103725</strain>
    </source>
</reference>
<evidence type="ECO:0008006" key="3">
    <source>
        <dbReference type="Google" id="ProtNLM"/>
    </source>
</evidence>
<protein>
    <recommendedName>
        <fullName evidence="3">DUF4864 domain-containing protein</fullName>
    </recommendedName>
</protein>
<keyword evidence="2" id="KW-1185">Reference proteome</keyword>
<accession>A0A7X0LL38</accession>
<organism evidence="1 2">
    <name type="scientific">Algisphaera agarilytica</name>
    <dbReference type="NCBI Taxonomy" id="1385975"/>
    <lineage>
        <taxon>Bacteria</taxon>
        <taxon>Pseudomonadati</taxon>
        <taxon>Planctomycetota</taxon>
        <taxon>Phycisphaerae</taxon>
        <taxon>Phycisphaerales</taxon>
        <taxon>Phycisphaeraceae</taxon>
        <taxon>Algisphaera</taxon>
    </lineage>
</organism>
<sequence>MQWVISTSLTTTLIAAVLCLSATFLMPARHARAQDAEPDVAPPAQAPAPELLPLEVILAQLTGLQNAGDPEAPEETGMRVVWNFAAPANREVTGPFERFDAMVRAHPFAPLVGHHSHEVAHLTQDPELGVAQALIAVTHGPDRETAWFVWRLSRPVEGESANCWVTDAVYPVELDDEPSDPGQIA</sequence>
<dbReference type="Proteomes" id="UP000541810">
    <property type="component" value="Unassembled WGS sequence"/>
</dbReference>
<dbReference type="PANTHER" id="PTHR35716">
    <property type="entry name" value="OS05G0574700 PROTEIN-RELATED"/>
    <property type="match status" value="1"/>
</dbReference>
<gene>
    <name evidence="1" type="ORF">HNQ40_001394</name>
</gene>
<proteinExistence type="predicted"/>
<comment type="caution">
    <text evidence="1">The sequence shown here is derived from an EMBL/GenBank/DDBJ whole genome shotgun (WGS) entry which is preliminary data.</text>
</comment>
<dbReference type="EMBL" id="JACHGY010000001">
    <property type="protein sequence ID" value="MBB6429588.1"/>
    <property type="molecule type" value="Genomic_DNA"/>
</dbReference>
<evidence type="ECO:0000313" key="1">
    <source>
        <dbReference type="EMBL" id="MBB6429588.1"/>
    </source>
</evidence>
<evidence type="ECO:0000313" key="2">
    <source>
        <dbReference type="Proteomes" id="UP000541810"/>
    </source>
</evidence>